<feature type="domain" description="Metallo-beta-lactamase" evidence="5">
    <location>
        <begin position="37"/>
        <end position="212"/>
    </location>
</feature>
<proteinExistence type="predicted"/>
<keyword evidence="3 6" id="KW-0378">Hydrolase</keyword>
<dbReference type="GO" id="GO:0046872">
    <property type="term" value="F:metal ion binding"/>
    <property type="evidence" value="ECO:0007669"/>
    <property type="project" value="UniProtKB-KW"/>
</dbReference>
<accession>A0A075G0P2</accession>
<dbReference type="Pfam" id="PF00753">
    <property type="entry name" value="Lactamase_B"/>
    <property type="match status" value="1"/>
</dbReference>
<dbReference type="InterPro" id="IPR001279">
    <property type="entry name" value="Metallo-B-lactamas"/>
</dbReference>
<organism evidence="6">
    <name type="scientific">uncultured marine group II/III euryarchaeote AD1000_89_E12</name>
    <dbReference type="NCBI Taxonomy" id="1457824"/>
    <lineage>
        <taxon>Archaea</taxon>
        <taxon>Methanobacteriati</taxon>
        <taxon>Methanobacteriota</taxon>
        <taxon>environmental samples</taxon>
    </lineage>
</organism>
<comment type="cofactor">
    <cofactor evidence="1">
        <name>Zn(2+)</name>
        <dbReference type="ChEBI" id="CHEBI:29105"/>
    </cofactor>
</comment>
<dbReference type="AlphaFoldDB" id="A0A075G0P2"/>
<name>A0A075G0P2_9EURY</name>
<sequence length="246" mass="27622">MRRLPLRVIVLSDGEFHVSVWEDGVEVWVTQMGTLMNMNTAFIDRNNGVVAIIDPFNAKLWTEALGKEGLEPTHLLYTHTHRDHAAGYPGMMKRFPDLEVWGHEDARVPSLLGNVVFRKVDFTNTWENEPDECVEWSAGSINLVVTHSPGHAPGHVTMHGHGVYHAGDLLFVRSAGRVDLPGGDPRAQQRSLVRAKEILSGLPADWRLIPGHRYDDFRGEIPDWISLGDALQHNYFLAHITMPGED</sequence>
<dbReference type="InterPro" id="IPR036866">
    <property type="entry name" value="RibonucZ/Hydroxyglut_hydro"/>
</dbReference>
<evidence type="ECO:0000313" key="6">
    <source>
        <dbReference type="EMBL" id="AIE97024.1"/>
    </source>
</evidence>
<dbReference type="Gene3D" id="3.60.15.10">
    <property type="entry name" value="Ribonuclease Z/Hydroxyacylglutathione hydrolase-like"/>
    <property type="match status" value="1"/>
</dbReference>
<protein>
    <submittedName>
        <fullName evidence="6">Metallo-beta-lactamase family protein (GloB)</fullName>
        <ecNumber evidence="6">3.1.2.6</ecNumber>
    </submittedName>
</protein>
<reference evidence="6" key="1">
    <citation type="journal article" date="2014" name="Genome Biol. Evol.">
        <title>Pangenome evidence for extensive interdomain horizontal transfer affecting lineage core and shell genes in uncultured planktonic thaumarchaeota and euryarchaeota.</title>
        <authorList>
            <person name="Deschamps P."/>
            <person name="Zivanovic Y."/>
            <person name="Moreira D."/>
            <person name="Rodriguez-Valera F."/>
            <person name="Lopez-Garcia P."/>
        </authorList>
    </citation>
    <scope>NUCLEOTIDE SEQUENCE</scope>
</reference>
<dbReference type="EC" id="3.1.2.6" evidence="6"/>
<keyword evidence="4" id="KW-0862">Zinc</keyword>
<dbReference type="GO" id="GO:0004416">
    <property type="term" value="F:hydroxyacylglutathione hydrolase activity"/>
    <property type="evidence" value="ECO:0007669"/>
    <property type="project" value="UniProtKB-EC"/>
</dbReference>
<gene>
    <name evidence="6" type="primary">gloB</name>
</gene>
<dbReference type="InterPro" id="IPR051453">
    <property type="entry name" value="MBL_Glyoxalase_II"/>
</dbReference>
<evidence type="ECO:0000256" key="3">
    <source>
        <dbReference type="ARBA" id="ARBA00022801"/>
    </source>
</evidence>
<keyword evidence="2" id="KW-0479">Metal-binding</keyword>
<dbReference type="CDD" id="cd06262">
    <property type="entry name" value="metallo-hydrolase-like_MBL-fold"/>
    <property type="match status" value="1"/>
</dbReference>
<evidence type="ECO:0000256" key="2">
    <source>
        <dbReference type="ARBA" id="ARBA00022723"/>
    </source>
</evidence>
<evidence type="ECO:0000256" key="4">
    <source>
        <dbReference type="ARBA" id="ARBA00022833"/>
    </source>
</evidence>
<dbReference type="PANTHER" id="PTHR46233:SF3">
    <property type="entry name" value="HYDROXYACYLGLUTATHIONE HYDROLASE GLOC"/>
    <property type="match status" value="1"/>
</dbReference>
<dbReference type="SMART" id="SM00849">
    <property type="entry name" value="Lactamase_B"/>
    <property type="match status" value="1"/>
</dbReference>
<dbReference type="SUPFAM" id="SSF56281">
    <property type="entry name" value="Metallo-hydrolase/oxidoreductase"/>
    <property type="match status" value="1"/>
</dbReference>
<evidence type="ECO:0000259" key="5">
    <source>
        <dbReference type="SMART" id="SM00849"/>
    </source>
</evidence>
<dbReference type="EMBL" id="KF900496">
    <property type="protein sequence ID" value="AIE97024.1"/>
    <property type="molecule type" value="Genomic_DNA"/>
</dbReference>
<evidence type="ECO:0000256" key="1">
    <source>
        <dbReference type="ARBA" id="ARBA00001947"/>
    </source>
</evidence>
<dbReference type="PANTHER" id="PTHR46233">
    <property type="entry name" value="HYDROXYACYLGLUTATHIONE HYDROLASE GLOC"/>
    <property type="match status" value="1"/>
</dbReference>